<dbReference type="PANTHER" id="PTHR43047">
    <property type="entry name" value="TWO-COMPONENT HISTIDINE PROTEIN KINASE"/>
    <property type="match status" value="1"/>
</dbReference>
<proteinExistence type="predicted"/>
<name>A0A6M4H558_9PROT</name>
<dbReference type="InterPro" id="IPR036097">
    <property type="entry name" value="HisK_dim/P_sf"/>
</dbReference>
<dbReference type="InterPro" id="IPR003594">
    <property type="entry name" value="HATPase_dom"/>
</dbReference>
<dbReference type="Proteomes" id="UP000503096">
    <property type="component" value="Chromosome"/>
</dbReference>
<keyword evidence="4 7" id="KW-0808">Transferase</keyword>
<dbReference type="InterPro" id="IPR005467">
    <property type="entry name" value="His_kinase_dom"/>
</dbReference>
<accession>A0A6M4H558</accession>
<dbReference type="InParanoid" id="A0A6M4H558"/>
<evidence type="ECO:0000259" key="6">
    <source>
        <dbReference type="PROSITE" id="PS50109"/>
    </source>
</evidence>
<gene>
    <name evidence="7" type="primary">sasA_6</name>
    <name evidence="7" type="ORF">DSM104440_01417</name>
</gene>
<organism evidence="7 8">
    <name type="scientific">Usitatibacter palustris</name>
    <dbReference type="NCBI Taxonomy" id="2732487"/>
    <lineage>
        <taxon>Bacteria</taxon>
        <taxon>Pseudomonadati</taxon>
        <taxon>Pseudomonadota</taxon>
        <taxon>Betaproteobacteria</taxon>
        <taxon>Nitrosomonadales</taxon>
        <taxon>Usitatibacteraceae</taxon>
        <taxon>Usitatibacter</taxon>
    </lineage>
</organism>
<dbReference type="PRINTS" id="PR00344">
    <property type="entry name" value="BCTRLSENSOR"/>
</dbReference>
<sequence length="387" mass="42016">MKILRQLATAILEERDAVLLRWRARVRALPSAAKLDVPTLNDHLPGWIAELAACLVTASEAAEGDTSPSSPLAHGLQRFEDGFDIEEVVSEYNILRDCIHDLGERHGVTLAGDDRRYLDKFFDDAIGDAVKAFAASQAREVERRRSEHLAFVAHDLRTPLSVIAFSTYLLEKRVGSNGLDAENTRLLKILARNTRQLEALVGAVLAENTQLLTELGVKIERRKFDLWPMVETVIQDIQPIATKAATRVINQVPDEIDANADANLLRRVLQNLLSNAITYAPGGEVIIGARDPGGVSPLEIWVQDDGAGIPADRLDKVFEALETDPKRDGLGLGLAIVKTFVEAHGGKVVVESVVGQGATFRFTLPRAPAVSEEAPAPAVATTPVAEA</sequence>
<dbReference type="SUPFAM" id="SSF55874">
    <property type="entry name" value="ATPase domain of HSP90 chaperone/DNA topoisomerase II/histidine kinase"/>
    <property type="match status" value="1"/>
</dbReference>
<keyword evidence="5 7" id="KW-0418">Kinase</keyword>
<dbReference type="InterPro" id="IPR003661">
    <property type="entry name" value="HisK_dim/P_dom"/>
</dbReference>
<dbReference type="SMART" id="SM00387">
    <property type="entry name" value="HATPase_c"/>
    <property type="match status" value="1"/>
</dbReference>
<dbReference type="GO" id="GO:0009927">
    <property type="term" value="F:histidine phosphotransfer kinase activity"/>
    <property type="evidence" value="ECO:0007669"/>
    <property type="project" value="TreeGrafter"/>
</dbReference>
<evidence type="ECO:0000256" key="4">
    <source>
        <dbReference type="ARBA" id="ARBA00022679"/>
    </source>
</evidence>
<dbReference type="InterPro" id="IPR004358">
    <property type="entry name" value="Sig_transdc_His_kin-like_C"/>
</dbReference>
<keyword evidence="8" id="KW-1185">Reference proteome</keyword>
<dbReference type="CDD" id="cd00082">
    <property type="entry name" value="HisKA"/>
    <property type="match status" value="1"/>
</dbReference>
<dbReference type="RefSeq" id="WP_212758253.1">
    <property type="nucleotide sequence ID" value="NZ_CP053073.1"/>
</dbReference>
<keyword evidence="3" id="KW-0597">Phosphoprotein</keyword>
<dbReference type="Pfam" id="PF02518">
    <property type="entry name" value="HATPase_c"/>
    <property type="match status" value="1"/>
</dbReference>
<dbReference type="EMBL" id="CP053073">
    <property type="protein sequence ID" value="QJR14610.1"/>
    <property type="molecule type" value="Genomic_DNA"/>
</dbReference>
<evidence type="ECO:0000313" key="7">
    <source>
        <dbReference type="EMBL" id="QJR14610.1"/>
    </source>
</evidence>
<evidence type="ECO:0000256" key="5">
    <source>
        <dbReference type="ARBA" id="ARBA00022777"/>
    </source>
</evidence>
<dbReference type="EC" id="2.7.13.3" evidence="2"/>
<feature type="domain" description="Histidine kinase" evidence="6">
    <location>
        <begin position="151"/>
        <end position="368"/>
    </location>
</feature>
<protein>
    <recommendedName>
        <fullName evidence="2">histidine kinase</fullName>
        <ecNumber evidence="2">2.7.13.3</ecNumber>
    </recommendedName>
</protein>
<dbReference type="AlphaFoldDB" id="A0A6M4H558"/>
<dbReference type="GO" id="GO:0005886">
    <property type="term" value="C:plasma membrane"/>
    <property type="evidence" value="ECO:0007669"/>
    <property type="project" value="TreeGrafter"/>
</dbReference>
<evidence type="ECO:0000256" key="1">
    <source>
        <dbReference type="ARBA" id="ARBA00000085"/>
    </source>
</evidence>
<dbReference type="GO" id="GO:0000155">
    <property type="term" value="F:phosphorelay sensor kinase activity"/>
    <property type="evidence" value="ECO:0007669"/>
    <property type="project" value="InterPro"/>
</dbReference>
<dbReference type="Gene3D" id="3.30.565.10">
    <property type="entry name" value="Histidine kinase-like ATPase, C-terminal domain"/>
    <property type="match status" value="1"/>
</dbReference>
<dbReference type="Gene3D" id="1.10.287.130">
    <property type="match status" value="1"/>
</dbReference>
<dbReference type="PANTHER" id="PTHR43047:SF72">
    <property type="entry name" value="OSMOSENSING HISTIDINE PROTEIN KINASE SLN1"/>
    <property type="match status" value="1"/>
</dbReference>
<evidence type="ECO:0000256" key="2">
    <source>
        <dbReference type="ARBA" id="ARBA00012438"/>
    </source>
</evidence>
<dbReference type="CDD" id="cd00075">
    <property type="entry name" value="HATPase"/>
    <property type="match status" value="1"/>
</dbReference>
<reference evidence="7 8" key="1">
    <citation type="submission" date="2020-04" db="EMBL/GenBank/DDBJ databases">
        <title>Usitatibacter rugosus gen. nov., sp. nov. and Usitatibacter palustris sp. nov., novel members of Usitatibacteraceae fam. nov. within the order Nitrosomonadales isolated from soil.</title>
        <authorList>
            <person name="Huber K.J."/>
            <person name="Neumann-Schaal M."/>
            <person name="Geppert A."/>
            <person name="Luckner M."/>
            <person name="Wanner G."/>
            <person name="Overmann J."/>
        </authorList>
    </citation>
    <scope>NUCLEOTIDE SEQUENCE [LARGE SCALE GENOMIC DNA]</scope>
    <source>
        <strain evidence="7 8">Swamp67</strain>
    </source>
</reference>
<dbReference type="InterPro" id="IPR036890">
    <property type="entry name" value="HATPase_C_sf"/>
</dbReference>
<dbReference type="PROSITE" id="PS50109">
    <property type="entry name" value="HIS_KIN"/>
    <property type="match status" value="1"/>
</dbReference>
<evidence type="ECO:0000256" key="3">
    <source>
        <dbReference type="ARBA" id="ARBA00022553"/>
    </source>
</evidence>
<dbReference type="SMART" id="SM00388">
    <property type="entry name" value="HisKA"/>
    <property type="match status" value="1"/>
</dbReference>
<dbReference type="Pfam" id="PF00512">
    <property type="entry name" value="HisKA"/>
    <property type="match status" value="1"/>
</dbReference>
<dbReference type="SUPFAM" id="SSF47384">
    <property type="entry name" value="Homodimeric domain of signal transducing histidine kinase"/>
    <property type="match status" value="1"/>
</dbReference>
<comment type="catalytic activity">
    <reaction evidence="1">
        <text>ATP + protein L-histidine = ADP + protein N-phospho-L-histidine.</text>
        <dbReference type="EC" id="2.7.13.3"/>
    </reaction>
</comment>
<evidence type="ECO:0000313" key="8">
    <source>
        <dbReference type="Proteomes" id="UP000503096"/>
    </source>
</evidence>
<dbReference type="KEGG" id="upl:DSM104440_01417"/>